<evidence type="ECO:0000313" key="9">
    <source>
        <dbReference type="EMBL" id="GGK32414.1"/>
    </source>
</evidence>
<keyword evidence="2 6" id="KW-0101">Branched-chain amino acid catabolism</keyword>
<keyword evidence="3 6" id="KW-0560">Oxidoreductase</keyword>
<accession>A0A917Q7Q0</accession>
<evidence type="ECO:0000256" key="4">
    <source>
        <dbReference type="ARBA" id="ARBA00023027"/>
    </source>
</evidence>
<dbReference type="PROSITE" id="PS00895">
    <property type="entry name" value="3_HYDROXYISOBUT_DH"/>
    <property type="match status" value="1"/>
</dbReference>
<dbReference type="PIRSF" id="PIRSF000103">
    <property type="entry name" value="HIBADH"/>
    <property type="match status" value="1"/>
</dbReference>
<dbReference type="Gene3D" id="3.40.50.720">
    <property type="entry name" value="NAD(P)-binding Rossmann-like Domain"/>
    <property type="match status" value="1"/>
</dbReference>
<dbReference type="NCBIfam" id="TIGR01692">
    <property type="entry name" value="HIBADH"/>
    <property type="match status" value="1"/>
</dbReference>
<feature type="domain" description="6-phosphogluconate dehydrogenase NADP-binding" evidence="7">
    <location>
        <begin position="3"/>
        <end position="159"/>
    </location>
</feature>
<dbReference type="SUPFAM" id="SSF48179">
    <property type="entry name" value="6-phosphogluconate dehydrogenase C-terminal domain-like"/>
    <property type="match status" value="1"/>
</dbReference>
<feature type="domain" description="3-hydroxyisobutyrate dehydrogenase-like NAD-binding" evidence="8">
    <location>
        <begin position="162"/>
        <end position="289"/>
    </location>
</feature>
<evidence type="ECO:0000256" key="2">
    <source>
        <dbReference type="ARBA" id="ARBA00022456"/>
    </source>
</evidence>
<evidence type="ECO:0000256" key="5">
    <source>
        <dbReference type="PIRSR" id="PIRSR000103-1"/>
    </source>
</evidence>
<dbReference type="Pfam" id="PF14833">
    <property type="entry name" value="NAD_binding_11"/>
    <property type="match status" value="1"/>
</dbReference>
<evidence type="ECO:0000256" key="3">
    <source>
        <dbReference type="ARBA" id="ARBA00023002"/>
    </source>
</evidence>
<dbReference type="GO" id="GO:0050661">
    <property type="term" value="F:NADP binding"/>
    <property type="evidence" value="ECO:0007669"/>
    <property type="project" value="InterPro"/>
</dbReference>
<dbReference type="GO" id="GO:0009083">
    <property type="term" value="P:branched-chain amino acid catabolic process"/>
    <property type="evidence" value="ECO:0007669"/>
    <property type="project" value="UniProtKB-KW"/>
</dbReference>
<dbReference type="Proteomes" id="UP000600449">
    <property type="component" value="Unassembled WGS sequence"/>
</dbReference>
<comment type="catalytic activity">
    <reaction evidence="6">
        <text>3-hydroxy-2-methylpropanoate + NAD(+) = 2-methyl-3-oxopropanoate + NADH + H(+)</text>
        <dbReference type="Rhea" id="RHEA:17681"/>
        <dbReference type="ChEBI" id="CHEBI:11805"/>
        <dbReference type="ChEBI" id="CHEBI:15378"/>
        <dbReference type="ChEBI" id="CHEBI:57540"/>
        <dbReference type="ChEBI" id="CHEBI:57700"/>
        <dbReference type="ChEBI" id="CHEBI:57945"/>
        <dbReference type="EC" id="1.1.1.31"/>
    </reaction>
</comment>
<dbReference type="InterPro" id="IPR002204">
    <property type="entry name" value="3-OH-isobutyrate_DH-rel_CS"/>
</dbReference>
<dbReference type="InterPro" id="IPR015815">
    <property type="entry name" value="HIBADH-related"/>
</dbReference>
<proteinExistence type="inferred from homology"/>
<feature type="active site" evidence="5">
    <location>
        <position position="168"/>
    </location>
</feature>
<sequence length="301" mass="29459">MTRIAFIGLGNMGAPMAGNLVAAGHAVTGFDLAPAAQEAARAAGATIAASAAEAVADAQIVVTMLPAGRHVTAVWEAILPACARGALLIDSSTIDVESARAAHAMAEAAGCLSLDAPVSGGVGGASAGTLTFMAGGSDAAFAAAKPVLEAMGKKVVHCGGPGAGQAAKICNNMILGISMIGVAEAFALGEKLGLSHQALFDVASTSSGQCWSLTTYCPVPGPVPTSPANKGYAPGFAADLMLKDLRLAQAAANASGAATPLGAEAAQLYALFAGQGNGGRDFSAIIEWLRGQAQADGGKAG</sequence>
<dbReference type="AlphaFoldDB" id="A0A917Q7Q0"/>
<dbReference type="GO" id="GO:0008442">
    <property type="term" value="F:3-hydroxyisobutyrate dehydrogenase activity"/>
    <property type="evidence" value="ECO:0007669"/>
    <property type="project" value="UniProtKB-EC"/>
</dbReference>
<dbReference type="InterPro" id="IPR011548">
    <property type="entry name" value="HIBADH"/>
</dbReference>
<dbReference type="InterPro" id="IPR006115">
    <property type="entry name" value="6PGDH_NADP-bd"/>
</dbReference>
<organism evidence="9 10">
    <name type="scientific">Salinarimonas ramus</name>
    <dbReference type="NCBI Taxonomy" id="690164"/>
    <lineage>
        <taxon>Bacteria</taxon>
        <taxon>Pseudomonadati</taxon>
        <taxon>Pseudomonadota</taxon>
        <taxon>Alphaproteobacteria</taxon>
        <taxon>Hyphomicrobiales</taxon>
        <taxon>Salinarimonadaceae</taxon>
        <taxon>Salinarimonas</taxon>
    </lineage>
</organism>
<dbReference type="EMBL" id="BMMF01000005">
    <property type="protein sequence ID" value="GGK32414.1"/>
    <property type="molecule type" value="Genomic_DNA"/>
</dbReference>
<dbReference type="PANTHER" id="PTHR22981:SF7">
    <property type="entry name" value="3-HYDROXYISOBUTYRATE DEHYDROGENASE, MITOCHONDRIAL"/>
    <property type="match status" value="1"/>
</dbReference>
<gene>
    <name evidence="9" type="ORF">GCM10011322_18910</name>
</gene>
<name>A0A917Q7Q0_9HYPH</name>
<reference evidence="9 10" key="1">
    <citation type="journal article" date="2014" name="Int. J. Syst. Evol. Microbiol.">
        <title>Complete genome sequence of Corynebacterium casei LMG S-19264T (=DSM 44701T), isolated from a smear-ripened cheese.</title>
        <authorList>
            <consortium name="US DOE Joint Genome Institute (JGI-PGF)"/>
            <person name="Walter F."/>
            <person name="Albersmeier A."/>
            <person name="Kalinowski J."/>
            <person name="Ruckert C."/>
        </authorList>
    </citation>
    <scope>NUCLEOTIDE SEQUENCE [LARGE SCALE GENOMIC DNA]</scope>
    <source>
        <strain evidence="9 10">CGMCC 1.9161</strain>
    </source>
</reference>
<dbReference type="FunFam" id="1.10.1040.10:FF:000006">
    <property type="entry name" value="3-hydroxyisobutyrate dehydrogenase"/>
    <property type="match status" value="1"/>
</dbReference>
<evidence type="ECO:0000259" key="8">
    <source>
        <dbReference type="Pfam" id="PF14833"/>
    </source>
</evidence>
<comment type="pathway">
    <text evidence="6">Amino-acid degradation; L-valine degradation.</text>
</comment>
<dbReference type="InterPro" id="IPR029154">
    <property type="entry name" value="HIBADH-like_NADP-bd"/>
</dbReference>
<dbReference type="InterPro" id="IPR008927">
    <property type="entry name" value="6-PGluconate_DH-like_C_sf"/>
</dbReference>
<dbReference type="EC" id="1.1.1.31" evidence="6"/>
<protein>
    <recommendedName>
        <fullName evidence="6">3-hydroxyisobutyrate dehydrogenase</fullName>
        <shortName evidence="6">HIBADH</shortName>
        <ecNumber evidence="6">1.1.1.31</ecNumber>
    </recommendedName>
</protein>
<dbReference type="InterPro" id="IPR036291">
    <property type="entry name" value="NAD(P)-bd_dom_sf"/>
</dbReference>
<comment type="similarity">
    <text evidence="1 6">Belongs to the HIBADH-related family.</text>
</comment>
<evidence type="ECO:0000256" key="1">
    <source>
        <dbReference type="ARBA" id="ARBA00009080"/>
    </source>
</evidence>
<evidence type="ECO:0000313" key="10">
    <source>
        <dbReference type="Proteomes" id="UP000600449"/>
    </source>
</evidence>
<dbReference type="Gene3D" id="1.10.1040.10">
    <property type="entry name" value="N-(1-d-carboxylethyl)-l-norvaline Dehydrogenase, domain 2"/>
    <property type="match status" value="1"/>
</dbReference>
<dbReference type="GO" id="GO:0051287">
    <property type="term" value="F:NAD binding"/>
    <property type="evidence" value="ECO:0007669"/>
    <property type="project" value="InterPro"/>
</dbReference>
<dbReference type="Pfam" id="PF03446">
    <property type="entry name" value="NAD_binding_2"/>
    <property type="match status" value="1"/>
</dbReference>
<dbReference type="PANTHER" id="PTHR22981">
    <property type="entry name" value="3-HYDROXYISOBUTYRATE DEHYDROGENASE-RELATED"/>
    <property type="match status" value="1"/>
</dbReference>
<dbReference type="RefSeq" id="WP_188912091.1">
    <property type="nucleotide sequence ID" value="NZ_BMMF01000005.1"/>
</dbReference>
<evidence type="ECO:0000256" key="6">
    <source>
        <dbReference type="RuleBase" id="RU910714"/>
    </source>
</evidence>
<dbReference type="InterPro" id="IPR013328">
    <property type="entry name" value="6PGD_dom2"/>
</dbReference>
<evidence type="ECO:0000259" key="7">
    <source>
        <dbReference type="Pfam" id="PF03446"/>
    </source>
</evidence>
<keyword evidence="10" id="KW-1185">Reference proteome</keyword>
<keyword evidence="4 6" id="KW-0520">NAD</keyword>
<dbReference type="SUPFAM" id="SSF51735">
    <property type="entry name" value="NAD(P)-binding Rossmann-fold domains"/>
    <property type="match status" value="1"/>
</dbReference>
<comment type="caution">
    <text evidence="9">The sequence shown here is derived from an EMBL/GenBank/DDBJ whole genome shotgun (WGS) entry which is preliminary data.</text>
</comment>